<name>A0ABT4CHJ1_9ACTN</name>
<dbReference type="RefSeq" id="WP_268113434.1">
    <property type="nucleotide sequence ID" value="NZ_JAPPUX010000005.1"/>
</dbReference>
<evidence type="ECO:0008006" key="3">
    <source>
        <dbReference type="Google" id="ProtNLM"/>
    </source>
</evidence>
<keyword evidence="2" id="KW-1185">Reference proteome</keyword>
<evidence type="ECO:0000313" key="1">
    <source>
        <dbReference type="EMBL" id="MCY4728437.1"/>
    </source>
</evidence>
<dbReference type="EMBL" id="JAPPUX010000005">
    <property type="protein sequence ID" value="MCY4728437.1"/>
    <property type="molecule type" value="Genomic_DNA"/>
</dbReference>
<evidence type="ECO:0000313" key="2">
    <source>
        <dbReference type="Proteomes" id="UP001074726"/>
    </source>
</evidence>
<organism evidence="1 2">
    <name type="scientific">Nocardioides pini</name>
    <dbReference type="NCBI Taxonomy" id="2975053"/>
    <lineage>
        <taxon>Bacteria</taxon>
        <taxon>Bacillati</taxon>
        <taxon>Actinomycetota</taxon>
        <taxon>Actinomycetes</taxon>
        <taxon>Propionibacteriales</taxon>
        <taxon>Nocardioidaceae</taxon>
        <taxon>Nocardioides</taxon>
    </lineage>
</organism>
<sequence>MAKRLFLLHLGPDAVDVSAMAEALAVGGVGVPAVDADVTTRAEVEILRSHRAAGFRRKEVEGAWARVCRRARKTGTDCFVSMPGWSAATPEQAALALDGLADFRVVLVATSGFAEPPRAWLSRVKEGRSHVLPAHLGEEQLAAQVARIALMEEEARLDRRLARVSRRRRLLDRRTAA</sequence>
<comment type="caution">
    <text evidence="1">The sequence shown here is derived from an EMBL/GenBank/DDBJ whole genome shotgun (WGS) entry which is preliminary data.</text>
</comment>
<reference evidence="1" key="1">
    <citation type="submission" date="2022-08" db="EMBL/GenBank/DDBJ databases">
        <title>Genome sequencing of Nocardioides sp. STR2.</title>
        <authorList>
            <person name="So Y."/>
        </authorList>
    </citation>
    <scope>NUCLEOTIDE SEQUENCE</scope>
    <source>
        <strain evidence="1">STR2</strain>
    </source>
</reference>
<dbReference type="Proteomes" id="UP001074726">
    <property type="component" value="Unassembled WGS sequence"/>
</dbReference>
<accession>A0ABT4CHJ1</accession>
<gene>
    <name evidence="1" type="ORF">NYO98_19300</name>
</gene>
<protein>
    <recommendedName>
        <fullName evidence="3">Shikimate kinase</fullName>
    </recommendedName>
</protein>
<proteinExistence type="predicted"/>